<evidence type="ECO:0000313" key="3">
    <source>
        <dbReference type="Proteomes" id="UP000530424"/>
    </source>
</evidence>
<keyword evidence="1" id="KW-0812">Transmembrane</keyword>
<comment type="caution">
    <text evidence="2">The sequence shown here is derived from an EMBL/GenBank/DDBJ whole genome shotgun (WGS) entry which is preliminary data.</text>
</comment>
<keyword evidence="1" id="KW-1133">Transmembrane helix</keyword>
<feature type="transmembrane region" description="Helical" evidence="1">
    <location>
        <begin position="38"/>
        <end position="61"/>
    </location>
</feature>
<evidence type="ECO:0000256" key="1">
    <source>
        <dbReference type="SAM" id="Phobius"/>
    </source>
</evidence>
<feature type="transmembrane region" description="Helical" evidence="1">
    <location>
        <begin position="121"/>
        <end position="140"/>
    </location>
</feature>
<gene>
    <name evidence="2" type="ORF">HNR19_004354</name>
</gene>
<dbReference type="Proteomes" id="UP000530424">
    <property type="component" value="Unassembled WGS sequence"/>
</dbReference>
<sequence>MHIASAGAWIGVDVIVAVLVLTGWFADDVSVRSLAYRALAEFVVWPMLASGLVCLVSGVVLGVGTKWGLVRYWWVAVKLVLNLALCALIVVLLEPGMDAVASYGEELLTASPPASRVETLFFPPAVSLSTLTLATALAVYKPWGRVRRR</sequence>
<evidence type="ECO:0008006" key="4">
    <source>
        <dbReference type="Google" id="ProtNLM"/>
    </source>
</evidence>
<proteinExistence type="predicted"/>
<reference evidence="2 3" key="1">
    <citation type="submission" date="2020-07" db="EMBL/GenBank/DDBJ databases">
        <title>Sequencing the genomes of 1000 actinobacteria strains.</title>
        <authorList>
            <person name="Klenk H.-P."/>
        </authorList>
    </citation>
    <scope>NUCLEOTIDE SEQUENCE [LARGE SCALE GENOMIC DNA]</scope>
    <source>
        <strain evidence="2 3">DSM 103833</strain>
    </source>
</reference>
<dbReference type="EMBL" id="JACCFP010000001">
    <property type="protein sequence ID" value="NYJ03656.1"/>
    <property type="molecule type" value="Genomic_DNA"/>
</dbReference>
<feature type="transmembrane region" description="Helical" evidence="1">
    <location>
        <begin position="7"/>
        <end position="26"/>
    </location>
</feature>
<accession>A0A853C9G8</accession>
<dbReference type="AlphaFoldDB" id="A0A853C9G8"/>
<evidence type="ECO:0000313" key="2">
    <source>
        <dbReference type="EMBL" id="NYJ03656.1"/>
    </source>
</evidence>
<dbReference type="RefSeq" id="WP_179669931.1">
    <property type="nucleotide sequence ID" value="NZ_JACCFP010000001.1"/>
</dbReference>
<organism evidence="2 3">
    <name type="scientific">Nocardioides thalensis</name>
    <dbReference type="NCBI Taxonomy" id="1914755"/>
    <lineage>
        <taxon>Bacteria</taxon>
        <taxon>Bacillati</taxon>
        <taxon>Actinomycetota</taxon>
        <taxon>Actinomycetes</taxon>
        <taxon>Propionibacteriales</taxon>
        <taxon>Nocardioidaceae</taxon>
        <taxon>Nocardioides</taxon>
    </lineage>
</organism>
<protein>
    <recommendedName>
        <fullName evidence="4">DUF2269 domain-containing protein</fullName>
    </recommendedName>
</protein>
<name>A0A853C9G8_9ACTN</name>
<keyword evidence="1" id="KW-0472">Membrane</keyword>
<keyword evidence="3" id="KW-1185">Reference proteome</keyword>
<feature type="transmembrane region" description="Helical" evidence="1">
    <location>
        <begin position="73"/>
        <end position="93"/>
    </location>
</feature>